<protein>
    <recommendedName>
        <fullName evidence="4">Serine protease</fullName>
    </recommendedName>
</protein>
<keyword evidence="1" id="KW-0732">Signal</keyword>
<reference evidence="2" key="2">
    <citation type="submission" date="2021-08" db="EMBL/GenBank/DDBJ databases">
        <authorList>
            <person name="Tani A."/>
            <person name="Ola A."/>
            <person name="Ogura Y."/>
            <person name="Katsura K."/>
            <person name="Hayashi T."/>
        </authorList>
    </citation>
    <scope>NUCLEOTIDE SEQUENCE</scope>
    <source>
        <strain evidence="2">DSM 23632</strain>
    </source>
</reference>
<reference evidence="2" key="1">
    <citation type="journal article" date="2021" name="Front. Microbiol.">
        <title>Comprehensive Comparative Genomics and Phenotyping of Methylobacterium Species.</title>
        <authorList>
            <person name="Alessa O."/>
            <person name="Ogura Y."/>
            <person name="Fujitani Y."/>
            <person name="Takami H."/>
            <person name="Hayashi T."/>
            <person name="Sahin N."/>
            <person name="Tani A."/>
        </authorList>
    </citation>
    <scope>NUCLEOTIDE SEQUENCE</scope>
    <source>
        <strain evidence="2">DSM 23632</strain>
    </source>
</reference>
<name>A0ABQ4U513_9HYPH</name>
<feature type="signal peptide" evidence="1">
    <location>
        <begin position="1"/>
        <end position="34"/>
    </location>
</feature>
<feature type="chain" id="PRO_5047518949" description="Serine protease" evidence="1">
    <location>
        <begin position="35"/>
        <end position="281"/>
    </location>
</feature>
<evidence type="ECO:0008006" key="4">
    <source>
        <dbReference type="Google" id="ProtNLM"/>
    </source>
</evidence>
<gene>
    <name evidence="2" type="ORF">MPOCJGCO_4666</name>
</gene>
<evidence type="ECO:0000313" key="2">
    <source>
        <dbReference type="EMBL" id="GJE62533.1"/>
    </source>
</evidence>
<evidence type="ECO:0000313" key="3">
    <source>
        <dbReference type="Proteomes" id="UP001055057"/>
    </source>
</evidence>
<dbReference type="InterPro" id="IPR009003">
    <property type="entry name" value="Peptidase_S1_PA"/>
</dbReference>
<sequence length="281" mass="30744">MIERRGRQRVSRPTRLRALAMAATILAIASDGLARDVARTAALYPRDGRRDLTGADLDRYRGAGVLWCRRPDGIPQKAAAAWLVADPSLVVLNAHNFRNRQLEVTRLVADCYFQIGGRNYDFLPDSLRLGTAPDARRLHITDDWAILRLAQPAEAGPQPLPEAPSLATGDMALPVVMVSPGGHENYRGPSSLERCTIHRIDPPSEDAIRRVRHDCNDGYGGSGSGLFDEAGRLIALQSASLSMNARHAFDIEFHYGSALLIEGELLEALRASVAQVRSPPR</sequence>
<dbReference type="SUPFAM" id="SSF50494">
    <property type="entry name" value="Trypsin-like serine proteases"/>
    <property type="match status" value="1"/>
</dbReference>
<accession>A0ABQ4U513</accession>
<dbReference type="Pfam" id="PF13365">
    <property type="entry name" value="Trypsin_2"/>
    <property type="match status" value="1"/>
</dbReference>
<proteinExistence type="predicted"/>
<evidence type="ECO:0000256" key="1">
    <source>
        <dbReference type="SAM" id="SignalP"/>
    </source>
</evidence>
<dbReference type="EMBL" id="BPRB01000340">
    <property type="protein sequence ID" value="GJE62533.1"/>
    <property type="molecule type" value="Genomic_DNA"/>
</dbReference>
<comment type="caution">
    <text evidence="2">The sequence shown here is derived from an EMBL/GenBank/DDBJ whole genome shotgun (WGS) entry which is preliminary data.</text>
</comment>
<keyword evidence="3" id="KW-1185">Reference proteome</keyword>
<dbReference type="Proteomes" id="UP001055057">
    <property type="component" value="Unassembled WGS sequence"/>
</dbReference>
<organism evidence="2 3">
    <name type="scientific">Methylobacterium trifolii</name>
    <dbReference type="NCBI Taxonomy" id="1003092"/>
    <lineage>
        <taxon>Bacteria</taxon>
        <taxon>Pseudomonadati</taxon>
        <taxon>Pseudomonadota</taxon>
        <taxon>Alphaproteobacteria</taxon>
        <taxon>Hyphomicrobiales</taxon>
        <taxon>Methylobacteriaceae</taxon>
        <taxon>Methylobacterium</taxon>
    </lineage>
</organism>